<dbReference type="EMBL" id="CAEZTT010000124">
    <property type="protein sequence ID" value="CAB4581791.1"/>
    <property type="molecule type" value="Genomic_DNA"/>
</dbReference>
<organism evidence="1">
    <name type="scientific">freshwater metagenome</name>
    <dbReference type="NCBI Taxonomy" id="449393"/>
    <lineage>
        <taxon>unclassified sequences</taxon>
        <taxon>metagenomes</taxon>
        <taxon>ecological metagenomes</taxon>
    </lineage>
</organism>
<evidence type="ECO:0000313" key="1">
    <source>
        <dbReference type="EMBL" id="CAB4581791.1"/>
    </source>
</evidence>
<reference evidence="1" key="1">
    <citation type="submission" date="2020-05" db="EMBL/GenBank/DDBJ databases">
        <authorList>
            <person name="Chiriac C."/>
            <person name="Salcher M."/>
            <person name="Ghai R."/>
            <person name="Kavagutti S V."/>
        </authorList>
    </citation>
    <scope>NUCLEOTIDE SEQUENCE</scope>
</reference>
<accession>A0A6J6EZ07</accession>
<name>A0A6J6EZ07_9ZZZZ</name>
<gene>
    <name evidence="1" type="ORF">UFOPK1726_00979</name>
</gene>
<sequence>MDCRIQFYRSDGVNLLLNLLGSGAGGYKKYEIMDPGSWIMDRGYRGINVSTGLEFEDAEDFIGWEFADTEGINEIIFADDSFAVHLVVKKFQHEDAFFDVEIHGVFEPD</sequence>
<protein>
    <submittedName>
        <fullName evidence="1">Unannotated protein</fullName>
    </submittedName>
</protein>
<proteinExistence type="predicted"/>
<dbReference type="AlphaFoldDB" id="A0A6J6EZ07"/>